<keyword evidence="7" id="KW-1185">Reference proteome</keyword>
<evidence type="ECO:0000256" key="1">
    <source>
        <dbReference type="ARBA" id="ARBA00022612"/>
    </source>
</evidence>
<dbReference type="RefSeq" id="WP_066070139.1">
    <property type="nucleotide sequence ID" value="NZ_FRBG01000012.1"/>
</dbReference>
<reference evidence="4 6" key="1">
    <citation type="submission" date="2016-02" db="EMBL/GenBank/DDBJ databases">
        <title>Draft genome sequence for Clostridium paradoxum JW-YL-7.</title>
        <authorList>
            <person name="Utturkar S.M."/>
            <person name="Lancaster A."/>
            <person name="Poole F.L."/>
            <person name="Adams M.W."/>
            <person name="Brown S.D."/>
        </authorList>
    </citation>
    <scope>NUCLEOTIDE SEQUENCE [LARGE SCALE GENOMIC DNA]</scope>
    <source>
        <strain evidence="4 6">JW-YL-7</strain>
    </source>
</reference>
<dbReference type="OrthoDB" id="1757763at2"/>
<dbReference type="AlphaFoldDB" id="A0A150FQY7"/>
<keyword evidence="2" id="KW-0472">Membrane</keyword>
<dbReference type="InterPro" id="IPR010090">
    <property type="entry name" value="Phage_tape_meas"/>
</dbReference>
<evidence type="ECO:0000313" key="7">
    <source>
        <dbReference type="Proteomes" id="UP000323392"/>
    </source>
</evidence>
<dbReference type="STRING" id="1121328.JWYL7_1081"/>
<feature type="transmembrane region" description="Helical" evidence="2">
    <location>
        <begin position="445"/>
        <end position="464"/>
    </location>
</feature>
<keyword evidence="2" id="KW-1133">Transmembrane helix</keyword>
<keyword evidence="2" id="KW-0812">Transmembrane</keyword>
<dbReference type="Proteomes" id="UP000323392">
    <property type="component" value="Unassembled WGS sequence"/>
</dbReference>
<feature type="domain" description="Phage tail tape measure protein" evidence="3">
    <location>
        <begin position="83"/>
        <end position="282"/>
    </location>
</feature>
<dbReference type="Pfam" id="PF10145">
    <property type="entry name" value="PhageMin_Tail"/>
    <property type="match status" value="1"/>
</dbReference>
<reference evidence="5 7" key="2">
    <citation type="submission" date="2016-11" db="EMBL/GenBank/DDBJ databases">
        <authorList>
            <person name="Varghese N."/>
            <person name="Submissions S."/>
        </authorList>
    </citation>
    <scope>NUCLEOTIDE SEQUENCE [LARGE SCALE GENOMIC DNA]</scope>
    <source>
        <strain evidence="5 7">DSM 7308</strain>
    </source>
</reference>
<dbReference type="EMBL" id="FRBG01000012">
    <property type="protein sequence ID" value="SHL13848.1"/>
    <property type="molecule type" value="Genomic_DNA"/>
</dbReference>
<name>A0A150FQY7_CLOPD</name>
<protein>
    <submittedName>
        <fullName evidence="4 5">Phage tail tape measure protein, TP901 family</fullName>
    </submittedName>
</protein>
<evidence type="ECO:0000259" key="3">
    <source>
        <dbReference type="Pfam" id="PF10145"/>
    </source>
</evidence>
<dbReference type="NCBIfam" id="TIGR01760">
    <property type="entry name" value="tape_meas_TP901"/>
    <property type="match status" value="1"/>
</dbReference>
<dbReference type="PANTHER" id="PTHR37813">
    <property type="entry name" value="FELS-2 PROPHAGE PROTEIN"/>
    <property type="match status" value="1"/>
</dbReference>
<sequence length="603" mass="63696">MSLLVKIGADLSSFEKQMKKATREISYIGQTLQNAGKTMTTRLTLPILGVGAAVVKTSADFESSMSKVQAITGATGQDFKHLQETAKKLGATTMFSAKQSAEAMTYLGMAGYDTNQIIAAMPGLLDLAAASGADLATTADIVSDAMTAFGMSADKTSKFADLLASVSSKANTNVEMLGESFKYVAPVAGALGYKVEDVSLALGLMANAGIKGSQAGTTLRSAITRLTKPTAQASKLMHELGLEITDAEGNMLPFRDIIEQLRGKFSNLTAEQQAQYAATIFGQEAMSGMLAIINATDEDYKKLIQATSNYTGEAKKMADTMQNNLQGQLTKLKSALEGIAIQLGETLIPIISKVVDKIIVWVDWFANLDDSTKELILKIALVVAAIGPLLIVVGKAITLFGQLKAAALILGPVIAGISAPVSITIGVIGGLIAIGVALWKNWDTIVAKAAAMKGAVISVWNGMYSGIKSIINKIISAMNGMINGLNRVKFDIPNWIPGLGGKSFGLNIPRIPMLAKGGKAIGPTLAMIGEGADEEAVLPLNRKIFSEIAKGISSQIKQADSNLLQSPIITIQNMTVRNDNDIELIARKLHSMSNNRLRGVGAW</sequence>
<organism evidence="4 6">
    <name type="scientific">Alkalithermobacter thermoalcaliphilus JW-YL-7 = DSM 7308</name>
    <dbReference type="NCBI Taxonomy" id="1121328"/>
    <lineage>
        <taxon>Bacteria</taxon>
        <taxon>Bacillati</taxon>
        <taxon>Bacillota</taxon>
        <taxon>Clostridia</taxon>
        <taxon>Peptostreptococcales</taxon>
        <taxon>Tepidibacteraceae</taxon>
        <taxon>Alkalithermobacter</taxon>
    </lineage>
</organism>
<proteinExistence type="predicted"/>
<dbReference type="Proteomes" id="UP000092605">
    <property type="component" value="Unassembled WGS sequence"/>
</dbReference>
<feature type="transmembrane region" description="Helical" evidence="2">
    <location>
        <begin position="406"/>
        <end position="439"/>
    </location>
</feature>
<gene>
    <name evidence="4" type="ORF">JWYL7_1081</name>
    <name evidence="5" type="ORF">SAMN05661008_01534</name>
</gene>
<comment type="caution">
    <text evidence="4">The sequence shown here is derived from an EMBL/GenBank/DDBJ whole genome shotgun (WGS) entry which is preliminary data.</text>
</comment>
<evidence type="ECO:0000313" key="6">
    <source>
        <dbReference type="Proteomes" id="UP000092605"/>
    </source>
</evidence>
<dbReference type="PANTHER" id="PTHR37813:SF1">
    <property type="entry name" value="FELS-2 PROPHAGE PROTEIN"/>
    <property type="match status" value="1"/>
</dbReference>
<accession>A0A150FQY7</accession>
<dbReference type="PATRIC" id="fig|1121328.3.peg.1091"/>
<dbReference type="EMBL" id="LSFY01000001">
    <property type="protein sequence ID" value="KXZ40006.1"/>
    <property type="molecule type" value="Genomic_DNA"/>
</dbReference>
<evidence type="ECO:0000313" key="5">
    <source>
        <dbReference type="EMBL" id="SHL13848.1"/>
    </source>
</evidence>
<evidence type="ECO:0000313" key="4">
    <source>
        <dbReference type="EMBL" id="KXZ40006.1"/>
    </source>
</evidence>
<keyword evidence="1" id="KW-1188">Viral release from host cell</keyword>
<evidence type="ECO:0000256" key="2">
    <source>
        <dbReference type="SAM" id="Phobius"/>
    </source>
</evidence>
<feature type="transmembrane region" description="Helical" evidence="2">
    <location>
        <begin position="375"/>
        <end position="394"/>
    </location>
</feature>